<dbReference type="EMBL" id="JAAAJA010000078">
    <property type="protein sequence ID" value="KAG0263288.1"/>
    <property type="molecule type" value="Genomic_DNA"/>
</dbReference>
<proteinExistence type="predicted"/>
<reference evidence="2" key="1">
    <citation type="journal article" date="2020" name="Fungal Divers.">
        <title>Resolving the Mortierellaceae phylogeny through synthesis of multi-gene phylogenetics and phylogenomics.</title>
        <authorList>
            <person name="Vandepol N."/>
            <person name="Liber J."/>
            <person name="Desiro A."/>
            <person name="Na H."/>
            <person name="Kennedy M."/>
            <person name="Barry K."/>
            <person name="Grigoriev I.V."/>
            <person name="Miller A.N."/>
            <person name="O'Donnell K."/>
            <person name="Stajich J.E."/>
            <person name="Bonito G."/>
        </authorList>
    </citation>
    <scope>NUCLEOTIDE SEQUENCE</scope>
    <source>
        <strain evidence="2">KOD948</strain>
    </source>
</reference>
<protein>
    <submittedName>
        <fullName evidence="2">Uncharacterized protein</fullName>
    </submittedName>
</protein>
<sequence>MSLNTNAKSSSSTSQDWVDTFEDPISQESSLAWSSSSQPSTVTPASSVSQLSEPELTSLPPAVPEAKRDRIISAALKWIIMDMLPLTTLDSSAFREFLAHVNPLVRLPSAATIRGELVMLRV</sequence>
<dbReference type="AlphaFoldDB" id="A0A9P6U7R6"/>
<comment type="caution">
    <text evidence="2">The sequence shown here is derived from an EMBL/GenBank/DDBJ whole genome shotgun (WGS) entry which is preliminary data.</text>
</comment>
<dbReference type="OrthoDB" id="2433088at2759"/>
<feature type="compositionally biased region" description="Polar residues" evidence="1">
    <location>
        <begin position="41"/>
        <end position="52"/>
    </location>
</feature>
<feature type="region of interest" description="Disordered" evidence="1">
    <location>
        <begin position="29"/>
        <end position="63"/>
    </location>
</feature>
<evidence type="ECO:0000313" key="2">
    <source>
        <dbReference type="EMBL" id="KAG0263288.1"/>
    </source>
</evidence>
<dbReference type="SUPFAM" id="SSF140996">
    <property type="entry name" value="Hermes dimerisation domain"/>
    <property type="match status" value="1"/>
</dbReference>
<gene>
    <name evidence="2" type="ORF">BG011_009017</name>
</gene>
<organism evidence="2 3">
    <name type="scientific">Mortierella polycephala</name>
    <dbReference type="NCBI Taxonomy" id="41804"/>
    <lineage>
        <taxon>Eukaryota</taxon>
        <taxon>Fungi</taxon>
        <taxon>Fungi incertae sedis</taxon>
        <taxon>Mucoromycota</taxon>
        <taxon>Mortierellomycotina</taxon>
        <taxon>Mortierellomycetes</taxon>
        <taxon>Mortierellales</taxon>
        <taxon>Mortierellaceae</taxon>
        <taxon>Mortierella</taxon>
    </lineage>
</organism>
<feature type="compositionally biased region" description="Low complexity" evidence="1">
    <location>
        <begin position="29"/>
        <end position="40"/>
    </location>
</feature>
<accession>A0A9P6U7R6</accession>
<evidence type="ECO:0000313" key="3">
    <source>
        <dbReference type="Proteomes" id="UP000726737"/>
    </source>
</evidence>
<keyword evidence="3" id="KW-1185">Reference proteome</keyword>
<dbReference type="Proteomes" id="UP000726737">
    <property type="component" value="Unassembled WGS sequence"/>
</dbReference>
<name>A0A9P6U7R6_9FUNG</name>
<evidence type="ECO:0000256" key="1">
    <source>
        <dbReference type="SAM" id="MobiDB-lite"/>
    </source>
</evidence>